<evidence type="ECO:0000313" key="1">
    <source>
        <dbReference type="EMBL" id="SQD06880.1"/>
    </source>
</evidence>
<proteinExistence type="predicted"/>
<dbReference type="EC" id="5.1.3.4" evidence="1"/>
<organism evidence="1 2">
    <name type="scientific">Escherichia coli</name>
    <dbReference type="NCBI Taxonomy" id="562"/>
    <lineage>
        <taxon>Bacteria</taxon>
        <taxon>Pseudomonadati</taxon>
        <taxon>Pseudomonadota</taxon>
        <taxon>Gammaproteobacteria</taxon>
        <taxon>Enterobacterales</taxon>
        <taxon>Enterobacteriaceae</taxon>
        <taxon>Escherichia</taxon>
    </lineage>
</organism>
<name>A0A2X3M568_ECOLX</name>
<dbReference type="AlphaFoldDB" id="A0A2X3M568"/>
<sequence>MLEDLKRLVLEANLALPKHNLVTLTWATSAPLIASAASL</sequence>
<keyword evidence="1" id="KW-0413">Isomerase</keyword>
<reference evidence="1 2" key="1">
    <citation type="submission" date="2018-06" db="EMBL/GenBank/DDBJ databases">
        <authorList>
            <consortium name="Pathogen Informatics"/>
            <person name="Doyle S."/>
        </authorList>
    </citation>
    <scope>NUCLEOTIDE SEQUENCE [LARGE SCALE GENOMIC DNA]</scope>
    <source>
        <strain evidence="1 2">NCTC8009</strain>
    </source>
</reference>
<protein>
    <submittedName>
        <fullName evidence="1">L-ribulose-5-phosphate 4-epimerase</fullName>
        <ecNumber evidence="1">5.1.3.4</ecNumber>
    </submittedName>
</protein>
<evidence type="ECO:0000313" key="2">
    <source>
        <dbReference type="Proteomes" id="UP000250991"/>
    </source>
</evidence>
<accession>A0A2X3M568</accession>
<dbReference type="Proteomes" id="UP000250991">
    <property type="component" value="Unassembled WGS sequence"/>
</dbReference>
<gene>
    <name evidence="1" type="primary">araD_1</name>
    <name evidence="1" type="ORF">NCTC8009_07491</name>
</gene>
<dbReference type="GO" id="GO:0008742">
    <property type="term" value="F:L-ribulose-phosphate 4-epimerase activity"/>
    <property type="evidence" value="ECO:0007669"/>
    <property type="project" value="UniProtKB-EC"/>
</dbReference>
<dbReference type="EMBL" id="UARW01000010">
    <property type="protein sequence ID" value="SQD06880.1"/>
    <property type="molecule type" value="Genomic_DNA"/>
</dbReference>